<evidence type="ECO:0000256" key="5">
    <source>
        <dbReference type="ARBA" id="ARBA00022777"/>
    </source>
</evidence>
<dbReference type="InterPro" id="IPR001245">
    <property type="entry name" value="Ser-Thr/Tyr_kinase_cat_dom"/>
</dbReference>
<evidence type="ECO:0000256" key="2">
    <source>
        <dbReference type="ARBA" id="ARBA00022527"/>
    </source>
</evidence>
<evidence type="ECO:0000256" key="6">
    <source>
        <dbReference type="ARBA" id="ARBA00022840"/>
    </source>
</evidence>
<dbReference type="Pfam" id="PF07714">
    <property type="entry name" value="PK_Tyr_Ser-Thr"/>
    <property type="match status" value="1"/>
</dbReference>
<evidence type="ECO:0000256" key="4">
    <source>
        <dbReference type="ARBA" id="ARBA00022741"/>
    </source>
</evidence>
<dbReference type="Proteomes" id="UP000887561">
    <property type="component" value="Unplaced"/>
</dbReference>
<keyword evidence="3" id="KW-0808">Transferase</keyword>
<dbReference type="SUPFAM" id="SSF56112">
    <property type="entry name" value="Protein kinase-like (PK-like)"/>
    <property type="match status" value="1"/>
</dbReference>
<organism evidence="8 9">
    <name type="scientific">Meloidogyne javanica</name>
    <name type="common">Root-knot nematode worm</name>
    <dbReference type="NCBI Taxonomy" id="6303"/>
    <lineage>
        <taxon>Eukaryota</taxon>
        <taxon>Metazoa</taxon>
        <taxon>Ecdysozoa</taxon>
        <taxon>Nematoda</taxon>
        <taxon>Chromadorea</taxon>
        <taxon>Rhabditida</taxon>
        <taxon>Tylenchina</taxon>
        <taxon>Tylenchomorpha</taxon>
        <taxon>Tylenchoidea</taxon>
        <taxon>Meloidogynidae</taxon>
        <taxon>Meloidogyninae</taxon>
        <taxon>Meloidogyne</taxon>
        <taxon>Meloidogyne incognita group</taxon>
    </lineage>
</organism>
<dbReference type="GO" id="GO:0004709">
    <property type="term" value="F:MAP kinase kinase kinase activity"/>
    <property type="evidence" value="ECO:0007669"/>
    <property type="project" value="TreeGrafter"/>
</dbReference>
<reference evidence="9" key="1">
    <citation type="submission" date="2022-11" db="UniProtKB">
        <authorList>
            <consortium name="WormBaseParasite"/>
        </authorList>
    </citation>
    <scope>IDENTIFICATION</scope>
</reference>
<comment type="similarity">
    <text evidence="1">Belongs to the protein kinase superfamily. STE Ser/Thr protein kinase family. MAP kinase kinase kinase subfamily.</text>
</comment>
<keyword evidence="4" id="KW-0547">Nucleotide-binding</keyword>
<protein>
    <submittedName>
        <fullName evidence="9">Mitogen-activated protein kinase kinase kinase</fullName>
    </submittedName>
</protein>
<dbReference type="GO" id="GO:0006955">
    <property type="term" value="P:immune response"/>
    <property type="evidence" value="ECO:0007669"/>
    <property type="project" value="TreeGrafter"/>
</dbReference>
<evidence type="ECO:0000256" key="3">
    <source>
        <dbReference type="ARBA" id="ARBA00022679"/>
    </source>
</evidence>
<dbReference type="GO" id="GO:0043123">
    <property type="term" value="P:positive regulation of canonical NF-kappaB signal transduction"/>
    <property type="evidence" value="ECO:0007669"/>
    <property type="project" value="TreeGrafter"/>
</dbReference>
<dbReference type="InterPro" id="IPR011009">
    <property type="entry name" value="Kinase-like_dom_sf"/>
</dbReference>
<dbReference type="WBParaSite" id="scaffold27276_cov253.g20567">
    <property type="protein sequence ID" value="scaffold27276_cov253.g20567"/>
    <property type="gene ID" value="scaffold27276_cov253.g20567"/>
</dbReference>
<evidence type="ECO:0000256" key="1">
    <source>
        <dbReference type="ARBA" id="ARBA00006529"/>
    </source>
</evidence>
<proteinExistence type="inferred from homology"/>
<dbReference type="PANTHER" id="PTHR46716:SF1">
    <property type="entry name" value="MITOGEN-ACTIVATED PROTEIN KINASE KINASE KINASE 7"/>
    <property type="match status" value="1"/>
</dbReference>
<name>A0A915M5X8_MELJA</name>
<evidence type="ECO:0000313" key="9">
    <source>
        <dbReference type="WBParaSite" id="scaffold27276_cov253.g20567"/>
    </source>
</evidence>
<dbReference type="GO" id="GO:0007254">
    <property type="term" value="P:JNK cascade"/>
    <property type="evidence" value="ECO:0007669"/>
    <property type="project" value="TreeGrafter"/>
</dbReference>
<keyword evidence="5" id="KW-0418">Kinase</keyword>
<accession>A0A915M5X8</accession>
<dbReference type="Gene3D" id="1.10.510.10">
    <property type="entry name" value="Transferase(Phosphotransferase) domain 1"/>
    <property type="match status" value="1"/>
</dbReference>
<keyword evidence="2" id="KW-0723">Serine/threonine-protein kinase</keyword>
<keyword evidence="8" id="KW-1185">Reference proteome</keyword>
<dbReference type="AlphaFoldDB" id="A0A915M5X8"/>
<dbReference type="PROSITE" id="PS50011">
    <property type="entry name" value="PROTEIN_KINASE_DOM"/>
    <property type="match status" value="1"/>
</dbReference>
<sequence>MLLSKDYKTLKLCDFGTVANKNGNLCDNKGSAAWMAPEVFKGESYTHKSDIYSFGISMWEMATRKYPFDDINEPNHVTILWMVLNDGLRPPKVDKLPKPLMELIERCWSANPTDRPCSEEIEKSLEMPIFVFLPLFWLLTAGQHFVTAAALATIARLYCMSCVKVESDTTVLDQFRVRQGLPLPVCEMEPLECEPHQDTCVTISMQIAYRQYWVGSGCDQRVNYDFPTGGRDGCVEKPEIYRFSSRFYGGKEKCAKIVPLLNQSL</sequence>
<keyword evidence="6" id="KW-0067">ATP-binding</keyword>
<dbReference type="PANTHER" id="PTHR46716">
    <property type="entry name" value="MITOGEN-ACTIVATED PROTEIN KINASE KINASE KINASE 7"/>
    <property type="match status" value="1"/>
</dbReference>
<evidence type="ECO:0000313" key="8">
    <source>
        <dbReference type="Proteomes" id="UP000887561"/>
    </source>
</evidence>
<feature type="domain" description="Protein kinase" evidence="7">
    <location>
        <begin position="1"/>
        <end position="130"/>
    </location>
</feature>
<dbReference type="GO" id="GO:0005524">
    <property type="term" value="F:ATP binding"/>
    <property type="evidence" value="ECO:0007669"/>
    <property type="project" value="UniProtKB-KW"/>
</dbReference>
<dbReference type="InterPro" id="IPR000719">
    <property type="entry name" value="Prot_kinase_dom"/>
</dbReference>
<evidence type="ECO:0000259" key="7">
    <source>
        <dbReference type="PROSITE" id="PS50011"/>
    </source>
</evidence>